<comment type="similarity">
    <text evidence="2">Belongs to the PPR family. PCMP-H subfamily.</text>
</comment>
<dbReference type="Pfam" id="PF01535">
    <property type="entry name" value="PPR"/>
    <property type="match status" value="4"/>
</dbReference>
<evidence type="ECO:0000313" key="9">
    <source>
        <dbReference type="EMBL" id="KAL2515367.1"/>
    </source>
</evidence>
<evidence type="ECO:0000256" key="5">
    <source>
        <dbReference type="ARBA" id="ARBA00023128"/>
    </source>
</evidence>
<feature type="repeat" description="PPR" evidence="6">
    <location>
        <begin position="333"/>
        <end position="363"/>
    </location>
</feature>
<comment type="subcellular location">
    <subcellularLocation>
        <location evidence="1">Mitochondrion</location>
    </subcellularLocation>
</comment>
<evidence type="ECO:0000256" key="4">
    <source>
        <dbReference type="ARBA" id="ARBA00022946"/>
    </source>
</evidence>
<keyword evidence="5" id="KW-0496">Mitochondrion</keyword>
<dbReference type="PANTHER" id="PTHR47926">
    <property type="entry name" value="PENTATRICOPEPTIDE REPEAT-CONTAINING PROTEIN"/>
    <property type="match status" value="1"/>
</dbReference>
<keyword evidence="3" id="KW-0677">Repeat</keyword>
<evidence type="ECO:0000256" key="2">
    <source>
        <dbReference type="ARBA" id="ARBA00006643"/>
    </source>
</evidence>
<evidence type="ECO:0000256" key="1">
    <source>
        <dbReference type="ARBA" id="ARBA00004173"/>
    </source>
</evidence>
<sequence>MYSKRATLVTFNSLRNLSKVCKTRSRCCVESSKALPFARNLSTATERSDFYNANYMNSDDNRSDFSNYNQVNGFDGGMSDGFNADGSRTSQQLHSGVYGQASLESMSGKFQQNSSGYEMLRGGLDSMSGQSQQSSSGFYGGQYGNPQQNSGGHYAGNTGIYQQSLHNAGIGQSEQSSSAYFGGQYGMPQQNSGGHYAGNTGTYQQSIHNAGIYQQNKSGVNYSNAGNHWQKWNESQNEGMVVSQVTKDFKQNEESVEVAEGNQSRNTIEELDGFCEEGKLKEAVELLGLLEQNHVQVDLPRYVMLMEACGENKALQEAKSVHEHLMRSIPHLEVKTHNKILEMYSKCGSMDDAFVVFDQMPKRNLTSWDIMISWLAKNGLEEDSIELFAEFKRSGLKPDGQMFIEVFSVCGVLGDTVEGMLHFESMSKDYGIPASMEHYVSVVAMLGTAGCLDEALEFIEQMPIEPGVEIWETLMNFCRIHGHTVLGDRCAELVELLDPSRVNEQSRVGLVPIKASDLAGEKKKLSGQNPLDVWSRVYEYRAGDRSHPNHEKIYTLLGGLQRQMKDIGYMPETKFVLHDIDQETKEEALMAHSERLAAAQGFMNSPARSTLRIIKNLRVCGDCHNALKFISTIVGREIIARDAKRFHHFKDGLCSCKDYW</sequence>
<dbReference type="InterPro" id="IPR046960">
    <property type="entry name" value="PPR_At4g14850-like_plant"/>
</dbReference>
<keyword evidence="4" id="KW-0809">Transit peptide</keyword>
<feature type="region of interest" description="Disordered" evidence="7">
    <location>
        <begin position="117"/>
        <end position="158"/>
    </location>
</feature>
<feature type="domain" description="DYW" evidence="8">
    <location>
        <begin position="568"/>
        <end position="660"/>
    </location>
</feature>
<proteinExistence type="inferred from homology"/>
<dbReference type="PANTHER" id="PTHR47926:SF388">
    <property type="entry name" value="DYW DOMAIN-CONTAINING PROTEIN"/>
    <property type="match status" value="1"/>
</dbReference>
<dbReference type="Gene3D" id="1.25.40.10">
    <property type="entry name" value="Tetratricopeptide repeat domain"/>
    <property type="match status" value="1"/>
</dbReference>
<evidence type="ECO:0000313" key="10">
    <source>
        <dbReference type="Proteomes" id="UP001604277"/>
    </source>
</evidence>
<dbReference type="EMBL" id="JBFOLJ010000008">
    <property type="protein sequence ID" value="KAL2515367.1"/>
    <property type="molecule type" value="Genomic_DNA"/>
</dbReference>
<evidence type="ECO:0000256" key="6">
    <source>
        <dbReference type="PROSITE-ProRule" id="PRU00708"/>
    </source>
</evidence>
<dbReference type="FunFam" id="1.25.40.10:FF:000503">
    <property type="entry name" value="Pentatricopeptide repeat-containing protein, mitochondrial"/>
    <property type="match status" value="1"/>
</dbReference>
<protein>
    <submittedName>
        <fullName evidence="9">Pentatricopeptide repeat-containing protein</fullName>
    </submittedName>
</protein>
<gene>
    <name evidence="9" type="ORF">Fot_29338</name>
</gene>
<dbReference type="PROSITE" id="PS51375">
    <property type="entry name" value="PPR"/>
    <property type="match status" value="2"/>
</dbReference>
<name>A0ABD1TRK9_9LAMI</name>
<dbReference type="InterPro" id="IPR011990">
    <property type="entry name" value="TPR-like_helical_dom_sf"/>
</dbReference>
<organism evidence="9 10">
    <name type="scientific">Forsythia ovata</name>
    <dbReference type="NCBI Taxonomy" id="205694"/>
    <lineage>
        <taxon>Eukaryota</taxon>
        <taxon>Viridiplantae</taxon>
        <taxon>Streptophyta</taxon>
        <taxon>Embryophyta</taxon>
        <taxon>Tracheophyta</taxon>
        <taxon>Spermatophyta</taxon>
        <taxon>Magnoliopsida</taxon>
        <taxon>eudicotyledons</taxon>
        <taxon>Gunneridae</taxon>
        <taxon>Pentapetalae</taxon>
        <taxon>asterids</taxon>
        <taxon>lamiids</taxon>
        <taxon>Lamiales</taxon>
        <taxon>Oleaceae</taxon>
        <taxon>Forsythieae</taxon>
        <taxon>Forsythia</taxon>
    </lineage>
</organism>
<dbReference type="NCBIfam" id="TIGR00756">
    <property type="entry name" value="PPR"/>
    <property type="match status" value="2"/>
</dbReference>
<reference evidence="10" key="1">
    <citation type="submission" date="2024-07" db="EMBL/GenBank/DDBJ databases">
        <title>Two chromosome-level genome assemblies of Korean endemic species Abeliophyllum distichum and Forsythia ovata (Oleaceae).</title>
        <authorList>
            <person name="Jang H."/>
        </authorList>
    </citation>
    <scope>NUCLEOTIDE SEQUENCE [LARGE SCALE GENOMIC DNA]</scope>
</reference>
<evidence type="ECO:0000256" key="7">
    <source>
        <dbReference type="SAM" id="MobiDB-lite"/>
    </source>
</evidence>
<evidence type="ECO:0000259" key="8">
    <source>
        <dbReference type="Pfam" id="PF14432"/>
    </source>
</evidence>
<dbReference type="Proteomes" id="UP001604277">
    <property type="component" value="Unassembled WGS sequence"/>
</dbReference>
<dbReference type="AlphaFoldDB" id="A0ABD1TRK9"/>
<dbReference type="InterPro" id="IPR002885">
    <property type="entry name" value="PPR_rpt"/>
</dbReference>
<accession>A0ABD1TRK9</accession>
<evidence type="ECO:0000256" key="3">
    <source>
        <dbReference type="ARBA" id="ARBA00022737"/>
    </source>
</evidence>
<feature type="compositionally biased region" description="Low complexity" evidence="7">
    <location>
        <begin position="128"/>
        <end position="137"/>
    </location>
</feature>
<feature type="repeat" description="PPR" evidence="6">
    <location>
        <begin position="364"/>
        <end position="398"/>
    </location>
</feature>
<dbReference type="Pfam" id="PF14432">
    <property type="entry name" value="DYW_deaminase"/>
    <property type="match status" value="1"/>
</dbReference>
<dbReference type="InterPro" id="IPR032867">
    <property type="entry name" value="DYW_dom"/>
</dbReference>
<keyword evidence="10" id="KW-1185">Reference proteome</keyword>
<dbReference type="GO" id="GO:0005739">
    <property type="term" value="C:mitochondrion"/>
    <property type="evidence" value="ECO:0007669"/>
    <property type="project" value="UniProtKB-SubCell"/>
</dbReference>
<comment type="caution">
    <text evidence="9">The sequence shown here is derived from an EMBL/GenBank/DDBJ whole genome shotgun (WGS) entry which is preliminary data.</text>
</comment>